<protein>
    <submittedName>
        <fullName evidence="1">Uncharacterized protein</fullName>
    </submittedName>
</protein>
<proteinExistence type="predicted"/>
<gene>
    <name evidence="1" type="ORF">HPB49_004411</name>
</gene>
<accession>A0ACB8DIE4</accession>
<organism evidence="1 2">
    <name type="scientific">Dermacentor silvarum</name>
    <name type="common">Tick</name>
    <dbReference type="NCBI Taxonomy" id="543639"/>
    <lineage>
        <taxon>Eukaryota</taxon>
        <taxon>Metazoa</taxon>
        <taxon>Ecdysozoa</taxon>
        <taxon>Arthropoda</taxon>
        <taxon>Chelicerata</taxon>
        <taxon>Arachnida</taxon>
        <taxon>Acari</taxon>
        <taxon>Parasitiformes</taxon>
        <taxon>Ixodida</taxon>
        <taxon>Ixodoidea</taxon>
        <taxon>Ixodidae</taxon>
        <taxon>Rhipicephalinae</taxon>
        <taxon>Dermacentor</taxon>
    </lineage>
</organism>
<sequence>MYPSPLAPTFGNLYFSKLGRDLAERLEGTTTRHFGESQEEREYVTVSQWTDNIYKSTEPVHKLTAVGAGKTLTIEKENLPDTVVWNPWAKMAAELEDLGSEEYLYMLCVEPGHVARPVRLEPSQRFHAACTFTASNE</sequence>
<dbReference type="Proteomes" id="UP000821865">
    <property type="component" value="Chromosome 11"/>
</dbReference>
<evidence type="ECO:0000313" key="1">
    <source>
        <dbReference type="EMBL" id="KAH7970351.1"/>
    </source>
</evidence>
<evidence type="ECO:0000313" key="2">
    <source>
        <dbReference type="Proteomes" id="UP000821865"/>
    </source>
</evidence>
<dbReference type="EMBL" id="CM023480">
    <property type="protein sequence ID" value="KAH7970351.1"/>
    <property type="molecule type" value="Genomic_DNA"/>
</dbReference>
<comment type="caution">
    <text evidence="1">The sequence shown here is derived from an EMBL/GenBank/DDBJ whole genome shotgun (WGS) entry which is preliminary data.</text>
</comment>
<keyword evidence="2" id="KW-1185">Reference proteome</keyword>
<name>A0ACB8DIE4_DERSI</name>
<reference evidence="1" key="1">
    <citation type="submission" date="2020-05" db="EMBL/GenBank/DDBJ databases">
        <title>Large-scale comparative analyses of tick genomes elucidate their genetic diversity and vector capacities.</title>
        <authorList>
            <person name="Jia N."/>
            <person name="Wang J."/>
            <person name="Shi W."/>
            <person name="Du L."/>
            <person name="Sun Y."/>
            <person name="Zhan W."/>
            <person name="Jiang J."/>
            <person name="Wang Q."/>
            <person name="Zhang B."/>
            <person name="Ji P."/>
            <person name="Sakyi L.B."/>
            <person name="Cui X."/>
            <person name="Yuan T."/>
            <person name="Jiang B."/>
            <person name="Yang W."/>
            <person name="Lam T.T.-Y."/>
            <person name="Chang Q."/>
            <person name="Ding S."/>
            <person name="Wang X."/>
            <person name="Zhu J."/>
            <person name="Ruan X."/>
            <person name="Zhao L."/>
            <person name="Wei J."/>
            <person name="Que T."/>
            <person name="Du C."/>
            <person name="Cheng J."/>
            <person name="Dai P."/>
            <person name="Han X."/>
            <person name="Huang E."/>
            <person name="Gao Y."/>
            <person name="Liu J."/>
            <person name="Shao H."/>
            <person name="Ye R."/>
            <person name="Li L."/>
            <person name="Wei W."/>
            <person name="Wang X."/>
            <person name="Wang C."/>
            <person name="Yang T."/>
            <person name="Huo Q."/>
            <person name="Li W."/>
            <person name="Guo W."/>
            <person name="Chen H."/>
            <person name="Zhou L."/>
            <person name="Ni X."/>
            <person name="Tian J."/>
            <person name="Zhou Y."/>
            <person name="Sheng Y."/>
            <person name="Liu T."/>
            <person name="Pan Y."/>
            <person name="Xia L."/>
            <person name="Li J."/>
            <person name="Zhao F."/>
            <person name="Cao W."/>
        </authorList>
    </citation>
    <scope>NUCLEOTIDE SEQUENCE</scope>
    <source>
        <strain evidence="1">Dsil-2018</strain>
    </source>
</reference>